<evidence type="ECO:0000313" key="4">
    <source>
        <dbReference type="Proteomes" id="UP001165243"/>
    </source>
</evidence>
<dbReference type="GO" id="GO:0003824">
    <property type="term" value="F:catalytic activity"/>
    <property type="evidence" value="ECO:0007669"/>
    <property type="project" value="UniProtKB-ARBA"/>
</dbReference>
<evidence type="ECO:0000313" key="3">
    <source>
        <dbReference type="EMBL" id="GMB86845.1"/>
    </source>
</evidence>
<dbReference type="Gene3D" id="3.40.640.10">
    <property type="entry name" value="Type I PLP-dependent aspartate aminotransferase-like (Major domain)"/>
    <property type="match status" value="1"/>
</dbReference>
<keyword evidence="2" id="KW-0663">Pyridoxal phosphate</keyword>
<sequence>MAEKQYDFTHVPKRQGNSIKWGVLKEKELPMWIAEMDFKIAPEIMASMEEKLKVAAFGYESVPAEYYKAVADWEEIEHRARPKEDWCVFASGVVPAIYFCHGPAVHQPWRPNFGPGARLQHVLLCH</sequence>
<comment type="caution">
    <text evidence="3">The sequence shown here is derived from an EMBL/GenBank/DDBJ whole genome shotgun (WGS) entry which is preliminary data.</text>
</comment>
<proteinExistence type="predicted"/>
<name>A0AAV5PDF6_LACDE</name>
<evidence type="ECO:0008006" key="5">
    <source>
        <dbReference type="Google" id="ProtNLM"/>
    </source>
</evidence>
<dbReference type="InterPro" id="IPR051798">
    <property type="entry name" value="Class-II_PLP-Dep_Aminotrans"/>
</dbReference>
<dbReference type="Gene3D" id="3.90.1150.10">
    <property type="entry name" value="Aspartate Aminotransferase, domain 1"/>
    <property type="match status" value="1"/>
</dbReference>
<dbReference type="Proteomes" id="UP001165243">
    <property type="component" value="Unassembled WGS sequence"/>
</dbReference>
<dbReference type="AlphaFoldDB" id="A0AAV5PDF6"/>
<protein>
    <recommendedName>
        <fullName evidence="5">Aminotransferase</fullName>
    </recommendedName>
</protein>
<dbReference type="PANTHER" id="PTHR43525:SF1">
    <property type="entry name" value="PROTEIN MALY"/>
    <property type="match status" value="1"/>
</dbReference>
<dbReference type="PANTHER" id="PTHR43525">
    <property type="entry name" value="PROTEIN MALY"/>
    <property type="match status" value="1"/>
</dbReference>
<dbReference type="SUPFAM" id="SSF53383">
    <property type="entry name" value="PLP-dependent transferases"/>
    <property type="match status" value="1"/>
</dbReference>
<gene>
    <name evidence="3" type="ORF">ME0900_12180</name>
</gene>
<evidence type="ECO:0000256" key="1">
    <source>
        <dbReference type="ARBA" id="ARBA00001933"/>
    </source>
</evidence>
<accession>A0AAV5PDF6</accession>
<dbReference type="InterPro" id="IPR015421">
    <property type="entry name" value="PyrdxlP-dep_Trfase_major"/>
</dbReference>
<reference evidence="3" key="1">
    <citation type="submission" date="2023-04" db="EMBL/GenBank/DDBJ databases">
        <title>Draft genome sequences of Lactobacillus delbrueckii subsp. bulgaricus ME-900 and ME-901 with improved acid tolerance.</title>
        <authorList>
            <person name="Ishida T."/>
            <person name="Yamamoto E."/>
            <person name="Koizumi A."/>
            <person name="Fujiwara S."/>
            <person name="Makino S."/>
            <person name="Kano H."/>
            <person name="Kimura K."/>
        </authorList>
    </citation>
    <scope>NUCLEOTIDE SEQUENCE</scope>
    <source>
        <strain evidence="3">ME-900</strain>
    </source>
</reference>
<comment type="cofactor">
    <cofactor evidence="1">
        <name>pyridoxal 5'-phosphate</name>
        <dbReference type="ChEBI" id="CHEBI:597326"/>
    </cofactor>
</comment>
<dbReference type="InterPro" id="IPR015424">
    <property type="entry name" value="PyrdxlP-dep_Trfase"/>
</dbReference>
<evidence type="ECO:0000256" key="2">
    <source>
        <dbReference type="ARBA" id="ARBA00022898"/>
    </source>
</evidence>
<dbReference type="InterPro" id="IPR015422">
    <property type="entry name" value="PyrdxlP-dep_Trfase_small"/>
</dbReference>
<organism evidence="3 4">
    <name type="scientific">Lactobacillus delbrueckii subsp. bulgaricus</name>
    <dbReference type="NCBI Taxonomy" id="1585"/>
    <lineage>
        <taxon>Bacteria</taxon>
        <taxon>Bacillati</taxon>
        <taxon>Bacillota</taxon>
        <taxon>Bacilli</taxon>
        <taxon>Lactobacillales</taxon>
        <taxon>Lactobacillaceae</taxon>
        <taxon>Lactobacillus</taxon>
    </lineage>
</organism>
<dbReference type="EMBL" id="BSWK01000015">
    <property type="protein sequence ID" value="GMB86845.1"/>
    <property type="molecule type" value="Genomic_DNA"/>
</dbReference>